<feature type="compositionally biased region" description="Low complexity" evidence="1">
    <location>
        <begin position="183"/>
        <end position="201"/>
    </location>
</feature>
<dbReference type="PANTHER" id="PTHR38706:SF2">
    <property type="match status" value="1"/>
</dbReference>
<comment type="caution">
    <text evidence="2">The sequence shown here is derived from an EMBL/GenBank/DDBJ whole genome shotgun (WGS) entry which is preliminary data.</text>
</comment>
<sequence length="229" mass="26468">MRTLDEIDQLKQTGFGQPQPRHGLKLLYWFAKDCLTFDQNNALHLSCYPGNGQFGFHPFQNRYERNGQKLLPDVTFRYYELGNLSKTAAYNMPLYVWEDYESYNKMSNKDRIIVGVNNKWLKTLFVTEHSDRSNFNKHATYQISRRLIRDIRGLSLDDFLLITGYSTEQANSFYTINVNTQSTTSSSTRTQSTYTSATGTSRNQDTCVTIDDTDDSMFEAPSRCNCTIL</sequence>
<evidence type="ECO:0000313" key="3">
    <source>
        <dbReference type="Proteomes" id="UP001187315"/>
    </source>
</evidence>
<feature type="region of interest" description="Disordered" evidence="1">
    <location>
        <begin position="183"/>
        <end position="202"/>
    </location>
</feature>
<evidence type="ECO:0000313" key="2">
    <source>
        <dbReference type="EMBL" id="KAK2852255.1"/>
    </source>
</evidence>
<proteinExistence type="predicted"/>
<dbReference type="PANTHER" id="PTHR38706">
    <property type="entry name" value="SI:CH211-198C19.1-RELATED"/>
    <property type="match status" value="1"/>
</dbReference>
<dbReference type="Proteomes" id="UP001187315">
    <property type="component" value="Unassembled WGS sequence"/>
</dbReference>
<evidence type="ECO:0000256" key="1">
    <source>
        <dbReference type="SAM" id="MobiDB-lite"/>
    </source>
</evidence>
<organism evidence="2 3">
    <name type="scientific">Tachysurus vachellii</name>
    <name type="common">Darkbarbel catfish</name>
    <name type="synonym">Pelteobagrus vachellii</name>
    <dbReference type="NCBI Taxonomy" id="175792"/>
    <lineage>
        <taxon>Eukaryota</taxon>
        <taxon>Metazoa</taxon>
        <taxon>Chordata</taxon>
        <taxon>Craniata</taxon>
        <taxon>Vertebrata</taxon>
        <taxon>Euteleostomi</taxon>
        <taxon>Actinopterygii</taxon>
        <taxon>Neopterygii</taxon>
        <taxon>Teleostei</taxon>
        <taxon>Ostariophysi</taxon>
        <taxon>Siluriformes</taxon>
        <taxon>Bagridae</taxon>
        <taxon>Tachysurus</taxon>
    </lineage>
</organism>
<name>A0AA88SXC1_TACVA</name>
<protein>
    <submittedName>
        <fullName evidence="2">Uncharacterized protein</fullName>
    </submittedName>
</protein>
<dbReference type="EMBL" id="JAVHJS010000007">
    <property type="protein sequence ID" value="KAK2852255.1"/>
    <property type="molecule type" value="Genomic_DNA"/>
</dbReference>
<reference evidence="2" key="1">
    <citation type="submission" date="2023-08" db="EMBL/GenBank/DDBJ databases">
        <title>Pelteobagrus vachellii genome.</title>
        <authorList>
            <person name="Liu H."/>
        </authorList>
    </citation>
    <scope>NUCLEOTIDE SEQUENCE</scope>
    <source>
        <strain evidence="2">PRFRI_2022a</strain>
        <tissue evidence="2">Muscle</tissue>
    </source>
</reference>
<accession>A0AA88SXC1</accession>
<dbReference type="AlphaFoldDB" id="A0AA88SXC1"/>
<gene>
    <name evidence="2" type="ORF">Q7C36_007456</name>
</gene>
<keyword evidence="3" id="KW-1185">Reference proteome</keyword>